<name>A0A6J6S4D6_9ZZZZ</name>
<organism evidence="1">
    <name type="scientific">freshwater metagenome</name>
    <dbReference type="NCBI Taxonomy" id="449393"/>
    <lineage>
        <taxon>unclassified sequences</taxon>
        <taxon>metagenomes</taxon>
        <taxon>ecological metagenomes</taxon>
    </lineage>
</organism>
<proteinExistence type="predicted"/>
<gene>
    <name evidence="1" type="ORF">UFOPK2766_00219</name>
</gene>
<protein>
    <submittedName>
        <fullName evidence="1">Unannotated protein</fullName>
    </submittedName>
</protein>
<reference evidence="1" key="1">
    <citation type="submission" date="2020-05" db="EMBL/GenBank/DDBJ databases">
        <authorList>
            <person name="Chiriac C."/>
            <person name="Salcher M."/>
            <person name="Ghai R."/>
            <person name="Kavagutti S V."/>
        </authorList>
    </citation>
    <scope>NUCLEOTIDE SEQUENCE</scope>
</reference>
<accession>A0A6J6S4D6</accession>
<dbReference type="EMBL" id="CAEZYU010000005">
    <property type="protein sequence ID" value="CAB4729552.1"/>
    <property type="molecule type" value="Genomic_DNA"/>
</dbReference>
<evidence type="ECO:0000313" key="1">
    <source>
        <dbReference type="EMBL" id="CAB4729552.1"/>
    </source>
</evidence>
<sequence length="182" mass="18791">MSPHMRPLQKGKLRSRVVLTAMISFVALASASACVAPPTPSSGPRITGQACAVESGVTVVVDYTALNNSIVIACAAGPQASGFAALAAAGFTYTEVPTYPGAVCTINALPAQGFPFCWETGGYWGYYRSADRAGTWDYSPVGAAEGPLLEGSVEGWVWQADFSDNLPGGSYGGGIQLANYTP</sequence>
<dbReference type="AlphaFoldDB" id="A0A6J6S4D6"/>
<dbReference type="PROSITE" id="PS51257">
    <property type="entry name" value="PROKAR_LIPOPROTEIN"/>
    <property type="match status" value="1"/>
</dbReference>